<feature type="binding site" evidence="11">
    <location>
        <position position="296"/>
    </location>
    <ligand>
        <name>Mg(2+)</name>
        <dbReference type="ChEBI" id="CHEBI:18420"/>
    </ligand>
</feature>
<evidence type="ECO:0000256" key="3">
    <source>
        <dbReference type="ARBA" id="ARBA00022630"/>
    </source>
</evidence>
<dbReference type="Pfam" id="PF02424">
    <property type="entry name" value="ApbE"/>
    <property type="match status" value="1"/>
</dbReference>
<keyword evidence="12" id="KW-0812">Transmembrane</keyword>
<dbReference type="Proteomes" id="UP000593737">
    <property type="component" value="Chromosome"/>
</dbReference>
<dbReference type="EC" id="2.7.1.180" evidence="1 10"/>
<evidence type="ECO:0000256" key="9">
    <source>
        <dbReference type="ARBA" id="ARBA00048540"/>
    </source>
</evidence>
<feature type="transmembrane region" description="Helical" evidence="12">
    <location>
        <begin position="12"/>
        <end position="33"/>
    </location>
</feature>
<feature type="binding site" evidence="11">
    <location>
        <position position="300"/>
    </location>
    <ligand>
        <name>Mg(2+)</name>
        <dbReference type="ChEBI" id="CHEBI:18420"/>
    </ligand>
</feature>
<evidence type="ECO:0000256" key="1">
    <source>
        <dbReference type="ARBA" id="ARBA00011955"/>
    </source>
</evidence>
<organism evidence="13 14">
    <name type="scientific">Candidatus Nitrospira kreftii</name>
    <dbReference type="NCBI Taxonomy" id="2652173"/>
    <lineage>
        <taxon>Bacteria</taxon>
        <taxon>Pseudomonadati</taxon>
        <taxon>Nitrospirota</taxon>
        <taxon>Nitrospiria</taxon>
        <taxon>Nitrospirales</taxon>
        <taxon>Nitrospiraceae</taxon>
        <taxon>Nitrospira</taxon>
    </lineage>
</organism>
<reference evidence="13 14" key="1">
    <citation type="journal article" date="2020" name="ISME J.">
        <title>Enrichment and physiological characterization of a novel comammox Nitrospira indicates ammonium inhibition of complete nitrification.</title>
        <authorList>
            <person name="Sakoula D."/>
            <person name="Koch H."/>
            <person name="Frank J."/>
            <person name="Jetten M.S.M."/>
            <person name="van Kessel M.A.H.J."/>
            <person name="Lucker S."/>
        </authorList>
    </citation>
    <scope>NUCLEOTIDE SEQUENCE [LARGE SCALE GENOMIC DNA]</scope>
    <source>
        <strain evidence="13">Comreactor17</strain>
    </source>
</reference>
<dbReference type="AlphaFoldDB" id="A0A7S8FGF6"/>
<comment type="cofactor">
    <cofactor evidence="11">
        <name>Mg(2+)</name>
        <dbReference type="ChEBI" id="CHEBI:18420"/>
    </cofactor>
    <cofactor evidence="11">
        <name>Mn(2+)</name>
        <dbReference type="ChEBI" id="CHEBI:29035"/>
    </cofactor>
    <text evidence="11">Magnesium. Can also use manganese.</text>
</comment>
<keyword evidence="4 10" id="KW-0808">Transferase</keyword>
<evidence type="ECO:0000256" key="8">
    <source>
        <dbReference type="ARBA" id="ARBA00031306"/>
    </source>
</evidence>
<evidence type="ECO:0000256" key="5">
    <source>
        <dbReference type="ARBA" id="ARBA00022723"/>
    </source>
</evidence>
<dbReference type="SUPFAM" id="SSF143631">
    <property type="entry name" value="ApbE-like"/>
    <property type="match status" value="1"/>
</dbReference>
<keyword evidence="5 10" id="KW-0479">Metal-binding</keyword>
<keyword evidence="6 10" id="KW-0274">FAD</keyword>
<dbReference type="KEGG" id="nkf:Nkreftii_003154"/>
<accession>A0A7S8FGF6</accession>
<dbReference type="InterPro" id="IPR003374">
    <property type="entry name" value="ApbE-like_sf"/>
</dbReference>
<keyword evidence="7 10" id="KW-0460">Magnesium</keyword>
<evidence type="ECO:0000313" key="13">
    <source>
        <dbReference type="EMBL" id="QPD05380.1"/>
    </source>
</evidence>
<protein>
    <recommendedName>
        <fullName evidence="2 10">FAD:protein FMN transferase</fullName>
        <ecNumber evidence="1 10">2.7.1.180</ecNumber>
    </recommendedName>
    <alternativeName>
        <fullName evidence="8 10">Flavin transferase</fullName>
    </alternativeName>
</protein>
<comment type="similarity">
    <text evidence="10">Belongs to the ApbE family.</text>
</comment>
<dbReference type="PANTHER" id="PTHR30040:SF2">
    <property type="entry name" value="FAD:PROTEIN FMN TRANSFERASE"/>
    <property type="match status" value="1"/>
</dbReference>
<evidence type="ECO:0000256" key="2">
    <source>
        <dbReference type="ARBA" id="ARBA00016337"/>
    </source>
</evidence>
<comment type="catalytic activity">
    <reaction evidence="9 10">
        <text>L-threonyl-[protein] + FAD = FMN-L-threonyl-[protein] + AMP + H(+)</text>
        <dbReference type="Rhea" id="RHEA:36847"/>
        <dbReference type="Rhea" id="RHEA-COMP:11060"/>
        <dbReference type="Rhea" id="RHEA-COMP:11061"/>
        <dbReference type="ChEBI" id="CHEBI:15378"/>
        <dbReference type="ChEBI" id="CHEBI:30013"/>
        <dbReference type="ChEBI" id="CHEBI:57692"/>
        <dbReference type="ChEBI" id="CHEBI:74257"/>
        <dbReference type="ChEBI" id="CHEBI:456215"/>
        <dbReference type="EC" id="2.7.1.180"/>
    </reaction>
</comment>
<sequence>MALDIRKSCSSLIILVRCFVVVVAAGCVGTHSVPQVTVSKRAQMHMGTLVTITVVSSDSSTGNVATQAGFDEIKRLEQLLSTWRSDSELSRVNAEAGRFPVKVSQETLDLVVRSLEMAQLTHGGFNIALGPAVEAWNVMDQQQIPNDKELQRLRPLVNWTHIRIDKEAGTIFLPHEGMRLDVGGIGKGYAADRAVEKMKQAGATGGVVALSGDIKTFGVLPDRKGFPVGIRHPRQEDSLLTLVELKEEAISTAGDYERFFERDGVRYHHILDPQTLLPARGCQSVTIIAKEGIVADGLDTGIFVLGPESGMALVERLSDVEAIIVDNEGKITVSSGLRHRLRVP</sequence>
<evidence type="ECO:0000256" key="4">
    <source>
        <dbReference type="ARBA" id="ARBA00022679"/>
    </source>
</evidence>
<evidence type="ECO:0000313" key="14">
    <source>
        <dbReference type="Proteomes" id="UP000593737"/>
    </source>
</evidence>
<gene>
    <name evidence="13" type="ORF">Nkreftii_003154</name>
</gene>
<evidence type="ECO:0000256" key="12">
    <source>
        <dbReference type="SAM" id="Phobius"/>
    </source>
</evidence>
<keyword evidence="12" id="KW-1133">Transmembrane helix</keyword>
<keyword evidence="12" id="KW-0472">Membrane</keyword>
<feature type="binding site" evidence="11">
    <location>
        <position position="184"/>
    </location>
    <ligand>
        <name>Mg(2+)</name>
        <dbReference type="ChEBI" id="CHEBI:18420"/>
    </ligand>
</feature>
<dbReference type="InterPro" id="IPR024932">
    <property type="entry name" value="ApbE"/>
</dbReference>
<evidence type="ECO:0000256" key="7">
    <source>
        <dbReference type="ARBA" id="ARBA00022842"/>
    </source>
</evidence>
<dbReference type="PANTHER" id="PTHR30040">
    <property type="entry name" value="THIAMINE BIOSYNTHESIS LIPOPROTEIN APBE"/>
    <property type="match status" value="1"/>
</dbReference>
<keyword evidence="3 10" id="KW-0285">Flavoprotein</keyword>
<name>A0A7S8FGF6_9BACT</name>
<evidence type="ECO:0000256" key="10">
    <source>
        <dbReference type="PIRNR" id="PIRNR006268"/>
    </source>
</evidence>
<dbReference type="PIRSF" id="PIRSF006268">
    <property type="entry name" value="ApbE"/>
    <property type="match status" value="1"/>
</dbReference>
<dbReference type="GO" id="GO:0046872">
    <property type="term" value="F:metal ion binding"/>
    <property type="evidence" value="ECO:0007669"/>
    <property type="project" value="UniProtKB-UniRule"/>
</dbReference>
<dbReference type="GO" id="GO:0016740">
    <property type="term" value="F:transferase activity"/>
    <property type="evidence" value="ECO:0007669"/>
    <property type="project" value="UniProtKB-UniRule"/>
</dbReference>
<evidence type="ECO:0000256" key="6">
    <source>
        <dbReference type="ARBA" id="ARBA00022827"/>
    </source>
</evidence>
<proteinExistence type="inferred from homology"/>
<dbReference type="EMBL" id="CP047423">
    <property type="protein sequence ID" value="QPD05380.1"/>
    <property type="molecule type" value="Genomic_DNA"/>
</dbReference>
<dbReference type="Gene3D" id="3.10.520.10">
    <property type="entry name" value="ApbE-like domains"/>
    <property type="match status" value="1"/>
</dbReference>
<evidence type="ECO:0000256" key="11">
    <source>
        <dbReference type="PIRSR" id="PIRSR006268-2"/>
    </source>
</evidence>